<evidence type="ECO:0000256" key="2">
    <source>
        <dbReference type="ARBA" id="ARBA00022833"/>
    </source>
</evidence>
<evidence type="ECO:0000256" key="3">
    <source>
        <dbReference type="ARBA" id="ARBA00023239"/>
    </source>
</evidence>
<keyword evidence="2 4" id="KW-0862">Zinc</keyword>
<evidence type="ECO:0000256" key="4">
    <source>
        <dbReference type="PIRSR" id="PIRSR006113-2"/>
    </source>
</evidence>
<proteinExistence type="predicted"/>
<reference evidence="6" key="1">
    <citation type="submission" date="2016-03" db="EMBL/GenBank/DDBJ databases">
        <authorList>
            <person name="Oger P.M."/>
        </authorList>
    </citation>
    <scope>NUCLEOTIDE SEQUENCE [LARGE SCALE GENOMIC DNA]</scope>
    <source>
        <strain evidence="6">OG-1</strain>
    </source>
</reference>
<dbReference type="GeneID" id="27140742"/>
<dbReference type="OrthoDB" id="6529at2157"/>
<gene>
    <name evidence="5" type="ORF">A0127_09300</name>
</gene>
<evidence type="ECO:0000313" key="5">
    <source>
        <dbReference type="EMBL" id="AMQ19342.1"/>
    </source>
</evidence>
<keyword evidence="3" id="KW-0456">Lyase</keyword>
<dbReference type="Pfam" id="PF01242">
    <property type="entry name" value="PTPS"/>
    <property type="match status" value="1"/>
</dbReference>
<accession>A0A142CX40</accession>
<dbReference type="GO" id="GO:0016829">
    <property type="term" value="F:lyase activity"/>
    <property type="evidence" value="ECO:0007669"/>
    <property type="project" value="UniProtKB-KW"/>
</dbReference>
<evidence type="ECO:0000256" key="1">
    <source>
        <dbReference type="ARBA" id="ARBA00022723"/>
    </source>
</evidence>
<feature type="binding site" evidence="4">
    <location>
        <position position="29"/>
    </location>
    <ligand>
        <name>Zn(2+)</name>
        <dbReference type="ChEBI" id="CHEBI:29105"/>
    </ligand>
</feature>
<dbReference type="PIRSF" id="PIRSF006113">
    <property type="entry name" value="PTP_synth"/>
    <property type="match status" value="1"/>
</dbReference>
<dbReference type="PANTHER" id="PTHR12589">
    <property type="entry name" value="PYRUVOYL TETRAHYDROBIOPTERIN SYNTHASE"/>
    <property type="match status" value="1"/>
</dbReference>
<name>A0A142CX40_9EURY</name>
<dbReference type="STRING" id="53952.A0127_09300"/>
<dbReference type="PANTHER" id="PTHR12589:SF7">
    <property type="entry name" value="6-PYRUVOYL TETRAHYDROBIOPTERIN SYNTHASE"/>
    <property type="match status" value="1"/>
</dbReference>
<dbReference type="KEGG" id="tpep:A0127_09300"/>
<organism evidence="5 6">
    <name type="scientific">Thermococcus peptonophilus</name>
    <dbReference type="NCBI Taxonomy" id="53952"/>
    <lineage>
        <taxon>Archaea</taxon>
        <taxon>Methanobacteriati</taxon>
        <taxon>Methanobacteriota</taxon>
        <taxon>Thermococci</taxon>
        <taxon>Thermococcales</taxon>
        <taxon>Thermococcaceae</taxon>
        <taxon>Thermococcus</taxon>
    </lineage>
</organism>
<protein>
    <submittedName>
        <fullName evidence="5">6-pyruvoyl tetrahydropterin synthase</fullName>
    </submittedName>
</protein>
<sequence>MKSRVVERFKFEAAHAVIINGQAEEIHGHTFRLEVVVEGPIKSGYIMDFLELRAIVESIIKELDHRNLNVLFENPTTENITLWIAEKVQKKLPEDVKLKRIVLWEGDENGVEFEF</sequence>
<keyword evidence="1 4" id="KW-0479">Metal-binding</keyword>
<feature type="binding site" evidence="4">
    <location>
        <position position="27"/>
    </location>
    <ligand>
        <name>Zn(2+)</name>
        <dbReference type="ChEBI" id="CHEBI:29105"/>
    </ligand>
</feature>
<dbReference type="EMBL" id="CP014750">
    <property type="protein sequence ID" value="AMQ19342.1"/>
    <property type="molecule type" value="Genomic_DNA"/>
</dbReference>
<dbReference type="InterPro" id="IPR038418">
    <property type="entry name" value="6-PTP_synth/QueD_sf"/>
</dbReference>
<dbReference type="Proteomes" id="UP000073604">
    <property type="component" value="Chromosome"/>
</dbReference>
<dbReference type="RefSeq" id="WP_054841281.1">
    <property type="nucleotide sequence ID" value="NZ_CP014750.1"/>
</dbReference>
<dbReference type="Gene3D" id="3.30.479.10">
    <property type="entry name" value="6-pyruvoyl tetrahydropterin synthase/QueD"/>
    <property type="match status" value="1"/>
</dbReference>
<dbReference type="SUPFAM" id="SSF55620">
    <property type="entry name" value="Tetrahydrobiopterin biosynthesis enzymes-like"/>
    <property type="match status" value="1"/>
</dbReference>
<evidence type="ECO:0000313" key="6">
    <source>
        <dbReference type="Proteomes" id="UP000073604"/>
    </source>
</evidence>
<dbReference type="InterPro" id="IPR007115">
    <property type="entry name" value="6-PTP_synth/QueD"/>
</dbReference>
<keyword evidence="6" id="KW-1185">Reference proteome</keyword>
<dbReference type="GO" id="GO:0046872">
    <property type="term" value="F:metal ion binding"/>
    <property type="evidence" value="ECO:0007669"/>
    <property type="project" value="UniProtKB-KW"/>
</dbReference>
<feature type="binding site" evidence="4">
    <location>
        <position position="15"/>
    </location>
    <ligand>
        <name>Zn(2+)</name>
        <dbReference type="ChEBI" id="CHEBI:29105"/>
    </ligand>
</feature>
<comment type="cofactor">
    <cofactor evidence="4">
        <name>Zn(2+)</name>
        <dbReference type="ChEBI" id="CHEBI:29105"/>
    </cofactor>
    <text evidence="4">Binds 1 zinc ion per subunit.</text>
</comment>
<dbReference type="AlphaFoldDB" id="A0A142CX40"/>